<dbReference type="SMART" id="SM00342">
    <property type="entry name" value="HTH_ARAC"/>
    <property type="match status" value="1"/>
</dbReference>
<dbReference type="InterPro" id="IPR018062">
    <property type="entry name" value="HTH_AraC-typ_CS"/>
</dbReference>
<dbReference type="SUPFAM" id="SSF46689">
    <property type="entry name" value="Homeodomain-like"/>
    <property type="match status" value="1"/>
</dbReference>
<gene>
    <name evidence="1" type="ORF">MDUV_31820</name>
</gene>
<dbReference type="AlphaFoldDB" id="A0A7I7K4M3"/>
<dbReference type="GO" id="GO:0003700">
    <property type="term" value="F:DNA-binding transcription factor activity"/>
    <property type="evidence" value="ECO:0007669"/>
    <property type="project" value="InterPro"/>
</dbReference>
<dbReference type="GO" id="GO:0043565">
    <property type="term" value="F:sequence-specific DNA binding"/>
    <property type="evidence" value="ECO:0007669"/>
    <property type="project" value="InterPro"/>
</dbReference>
<organism evidence="1 2">
    <name type="scientific">Mycolicibacterium duvalii</name>
    <dbReference type="NCBI Taxonomy" id="39688"/>
    <lineage>
        <taxon>Bacteria</taxon>
        <taxon>Bacillati</taxon>
        <taxon>Actinomycetota</taxon>
        <taxon>Actinomycetes</taxon>
        <taxon>Mycobacteriales</taxon>
        <taxon>Mycobacteriaceae</taxon>
        <taxon>Mycolicibacterium</taxon>
    </lineage>
</organism>
<dbReference type="KEGG" id="mdu:MDUV_31820"/>
<dbReference type="InterPro" id="IPR009057">
    <property type="entry name" value="Homeodomain-like_sf"/>
</dbReference>
<dbReference type="InterPro" id="IPR050204">
    <property type="entry name" value="AraC_XylS_family_regulators"/>
</dbReference>
<protein>
    <submittedName>
        <fullName evidence="1">Uncharacterized protein</fullName>
    </submittedName>
</protein>
<keyword evidence="2" id="KW-1185">Reference proteome</keyword>
<accession>A0A7I7K4M3</accession>
<reference evidence="1 2" key="1">
    <citation type="journal article" date="2019" name="Emerg. Microbes Infect.">
        <title>Comprehensive subspecies identification of 175 nontuberculous mycobacteria species based on 7547 genomic profiles.</title>
        <authorList>
            <person name="Matsumoto Y."/>
            <person name="Kinjo T."/>
            <person name="Motooka D."/>
            <person name="Nabeya D."/>
            <person name="Jung N."/>
            <person name="Uechi K."/>
            <person name="Horii T."/>
            <person name="Iida T."/>
            <person name="Fujita J."/>
            <person name="Nakamura S."/>
        </authorList>
    </citation>
    <scope>NUCLEOTIDE SEQUENCE [LARGE SCALE GENOMIC DNA]</scope>
    <source>
        <strain evidence="1 2">JCM 6396</strain>
    </source>
</reference>
<dbReference type="OrthoDB" id="5464689at2"/>
<dbReference type="Gene3D" id="1.10.10.60">
    <property type="entry name" value="Homeodomain-like"/>
    <property type="match status" value="1"/>
</dbReference>
<dbReference type="Pfam" id="PF12833">
    <property type="entry name" value="HTH_18"/>
    <property type="match status" value="1"/>
</dbReference>
<dbReference type="RefSeq" id="WP_098002289.1">
    <property type="nucleotide sequence ID" value="NZ_AP022563.1"/>
</dbReference>
<proteinExistence type="predicted"/>
<dbReference type="EMBL" id="AP022563">
    <property type="protein sequence ID" value="BBX18322.1"/>
    <property type="molecule type" value="Genomic_DNA"/>
</dbReference>
<evidence type="ECO:0000313" key="1">
    <source>
        <dbReference type="EMBL" id="BBX18322.1"/>
    </source>
</evidence>
<dbReference type="PROSITE" id="PS00041">
    <property type="entry name" value="HTH_ARAC_FAMILY_1"/>
    <property type="match status" value="1"/>
</dbReference>
<dbReference type="PROSITE" id="PS01124">
    <property type="entry name" value="HTH_ARAC_FAMILY_2"/>
    <property type="match status" value="1"/>
</dbReference>
<dbReference type="PANTHER" id="PTHR46796">
    <property type="entry name" value="HTH-TYPE TRANSCRIPTIONAL ACTIVATOR RHAS-RELATED"/>
    <property type="match status" value="1"/>
</dbReference>
<dbReference type="InterPro" id="IPR018060">
    <property type="entry name" value="HTH_AraC"/>
</dbReference>
<dbReference type="Proteomes" id="UP000467006">
    <property type="component" value="Chromosome"/>
</dbReference>
<evidence type="ECO:0000313" key="2">
    <source>
        <dbReference type="Proteomes" id="UP000467006"/>
    </source>
</evidence>
<sequence length="323" mass="35926">MNDISDGIPGALLIAADDIDDAQEQISAAFNTIHIKAVGPGHDTRIRVWRNYAGVLGIDDVDYFFDMTYHMEAPDQILLCRMLSGAFEETHYRQPTRRHGIGAAMAFGAIPHPVQGRVEKARYHMVSVPRPTLAQVAGDHPDSDAVQLISTTPWSEAANQYVVDVVDHLRFGLLSNPIALREPLIVGAAARYLAAGLLAAFPHTAGEDRQFGGELDNFDALRRATSFIDDNAHLDISPADVADAARVSAPTLRWLFRRHRNHSPAQYLRQVRLAQAHRSLALADPETNTVAGIARRWGFWRLDRFHSIYRRTYGATPEHTLDQ</sequence>
<name>A0A7I7K4M3_9MYCO</name>